<accession>A0AAE3M987</accession>
<evidence type="ECO:0000313" key="5">
    <source>
        <dbReference type="Proteomes" id="UP001209229"/>
    </source>
</evidence>
<feature type="domain" description="ABC-type uncharacterised transport system" evidence="2">
    <location>
        <begin position="175"/>
        <end position="429"/>
    </location>
</feature>
<organism evidence="4 5">
    <name type="scientific">Plebeiibacterium sediminum</name>
    <dbReference type="NCBI Taxonomy" id="2992112"/>
    <lineage>
        <taxon>Bacteria</taxon>
        <taxon>Pseudomonadati</taxon>
        <taxon>Bacteroidota</taxon>
        <taxon>Bacteroidia</taxon>
        <taxon>Marinilabiliales</taxon>
        <taxon>Marinilabiliaceae</taxon>
        <taxon>Plebeiibacterium</taxon>
    </lineage>
</organism>
<dbReference type="EMBL" id="JAPDPJ010000093">
    <property type="protein sequence ID" value="MCW3789267.1"/>
    <property type="molecule type" value="Genomic_DNA"/>
</dbReference>
<protein>
    <submittedName>
        <fullName evidence="4">Gldg family protein</fullName>
    </submittedName>
</protein>
<feature type="transmembrane region" description="Helical" evidence="1">
    <location>
        <begin position="7"/>
        <end position="30"/>
    </location>
</feature>
<dbReference type="Pfam" id="PF09822">
    <property type="entry name" value="ABC_transp_aux"/>
    <property type="match status" value="1"/>
</dbReference>
<gene>
    <name evidence="4" type="ORF">OM075_22575</name>
</gene>
<sequence length="499" mass="56205">MFKKSQLKYYIILSLGIIILINILANRFFFRLDFTEDQRYTLSETTKDILEGITEPITVTAYFSEGLQPQFDKARQDFRDMLADYSSLTGRQLVYEFINPNEDPANEQKAVEAGIRTLMIKAREKDQETTKKAYMGAVIQIGEETETIPFIQPNAQMEYSLTTAIKKLTVPEKAAIGFITGHGEAGLDQLAQVSQGLDILYVPENVTLSDSVNLSKYISIAWINPQDTIPEEDFAIIDQYLNQGGNLFISFNKVDAQLQQGMGFAKYTGLGKWLESKGLKVNDNFVLDATCGSINVQQRQGIFTVNRPIQFPYLPVLSNFAEHPITEGLGTMIMQFGSTLSFTGDSTKSFTPLVFTSEKSATQPAPVYFNVEKQWTENDFPNSKMPVAGMIEEDNHKIVVIADGDLAINGSGEQVHQVQPDNVNFVVNAIDYMSDDTGLIQLRSKQVKMRPLDQIDDANKQFLKIFNFALPIVIIILIGIYRNQKRKLIRLKRKGETYV</sequence>
<dbReference type="Pfam" id="PF23357">
    <property type="entry name" value="DUF7088"/>
    <property type="match status" value="1"/>
</dbReference>
<reference evidence="4" key="1">
    <citation type="submission" date="2022-10" db="EMBL/GenBank/DDBJ databases">
        <authorList>
            <person name="Yu W.X."/>
        </authorList>
    </citation>
    <scope>NUCLEOTIDE SEQUENCE</scope>
    <source>
        <strain evidence="4">AAT</strain>
    </source>
</reference>
<evidence type="ECO:0000313" key="4">
    <source>
        <dbReference type="EMBL" id="MCW3789267.1"/>
    </source>
</evidence>
<dbReference type="Proteomes" id="UP001209229">
    <property type="component" value="Unassembled WGS sequence"/>
</dbReference>
<evidence type="ECO:0000259" key="2">
    <source>
        <dbReference type="Pfam" id="PF09822"/>
    </source>
</evidence>
<keyword evidence="5" id="KW-1185">Reference proteome</keyword>
<evidence type="ECO:0000256" key="1">
    <source>
        <dbReference type="SAM" id="Phobius"/>
    </source>
</evidence>
<keyword evidence="1" id="KW-1133">Transmembrane helix</keyword>
<dbReference type="InterPro" id="IPR019196">
    <property type="entry name" value="ABC_transp_unknown"/>
</dbReference>
<feature type="domain" description="DUF7088" evidence="3">
    <location>
        <begin position="36"/>
        <end position="140"/>
    </location>
</feature>
<proteinExistence type="predicted"/>
<name>A0AAE3M987_9BACT</name>
<dbReference type="InterPro" id="IPR055396">
    <property type="entry name" value="DUF7088"/>
</dbReference>
<keyword evidence="1" id="KW-0472">Membrane</keyword>
<dbReference type="RefSeq" id="WP_301192823.1">
    <property type="nucleotide sequence ID" value="NZ_JAPDPJ010000093.1"/>
</dbReference>
<comment type="caution">
    <text evidence="4">The sequence shown here is derived from an EMBL/GenBank/DDBJ whole genome shotgun (WGS) entry which is preliminary data.</text>
</comment>
<keyword evidence="1" id="KW-0812">Transmembrane</keyword>
<feature type="transmembrane region" description="Helical" evidence="1">
    <location>
        <begin position="462"/>
        <end position="481"/>
    </location>
</feature>
<evidence type="ECO:0000259" key="3">
    <source>
        <dbReference type="Pfam" id="PF23357"/>
    </source>
</evidence>
<dbReference type="AlphaFoldDB" id="A0AAE3M987"/>